<dbReference type="GO" id="GO:0004185">
    <property type="term" value="F:serine-type carboxypeptidase activity"/>
    <property type="evidence" value="ECO:0007669"/>
    <property type="project" value="InterPro"/>
</dbReference>
<evidence type="ECO:0000256" key="1">
    <source>
        <dbReference type="ARBA" id="ARBA00009431"/>
    </source>
</evidence>
<reference evidence="2" key="1">
    <citation type="submission" date="2017-05" db="UniProtKB">
        <authorList>
            <consortium name="EnsemblMetazoa"/>
        </authorList>
    </citation>
    <scope>IDENTIFICATION</scope>
</reference>
<sequence>MCSELVEKNLINDEVLSFKSALSMVLQEKKRVLIYSGKWDYVCNYFGGRAWAKLVEWEGQ</sequence>
<dbReference type="InterPro" id="IPR029058">
    <property type="entry name" value="AB_hydrolase_fold"/>
</dbReference>
<dbReference type="OrthoDB" id="443318at2759"/>
<dbReference type="GO" id="GO:0006508">
    <property type="term" value="P:proteolysis"/>
    <property type="evidence" value="ECO:0007669"/>
    <property type="project" value="InterPro"/>
</dbReference>
<organism evidence="2">
    <name type="scientific">Amphimedon queenslandica</name>
    <name type="common">Sponge</name>
    <dbReference type="NCBI Taxonomy" id="400682"/>
    <lineage>
        <taxon>Eukaryota</taxon>
        <taxon>Metazoa</taxon>
        <taxon>Porifera</taxon>
        <taxon>Demospongiae</taxon>
        <taxon>Heteroscleromorpha</taxon>
        <taxon>Haplosclerida</taxon>
        <taxon>Niphatidae</taxon>
        <taxon>Amphimedon</taxon>
    </lineage>
</organism>
<protein>
    <submittedName>
        <fullName evidence="2">Uncharacterized protein</fullName>
    </submittedName>
</protein>
<name>A0A1X7SRF8_AMPQE</name>
<comment type="similarity">
    <text evidence="1">Belongs to the peptidase S10 family.</text>
</comment>
<dbReference type="STRING" id="400682.A0A1X7SRF8"/>
<dbReference type="InterPro" id="IPR001563">
    <property type="entry name" value="Peptidase_S10"/>
</dbReference>
<dbReference type="SUPFAM" id="SSF53474">
    <property type="entry name" value="alpha/beta-Hydrolases"/>
    <property type="match status" value="1"/>
</dbReference>
<dbReference type="AlphaFoldDB" id="A0A1X7SRF8"/>
<dbReference type="Gene3D" id="3.40.50.1820">
    <property type="entry name" value="alpha/beta hydrolase"/>
    <property type="match status" value="1"/>
</dbReference>
<evidence type="ECO:0000313" key="2">
    <source>
        <dbReference type="EnsemblMetazoa" id="Aqu2.1.04662_001"/>
    </source>
</evidence>
<dbReference type="EnsemblMetazoa" id="Aqu2.1.04662_001">
    <property type="protein sequence ID" value="Aqu2.1.04662_001"/>
    <property type="gene ID" value="Aqu2.1.04662"/>
</dbReference>
<dbReference type="InParanoid" id="A0A1X7SRF8"/>
<dbReference type="Pfam" id="PF00450">
    <property type="entry name" value="Peptidase_S10"/>
    <property type="match status" value="1"/>
</dbReference>
<proteinExistence type="inferred from homology"/>
<accession>A0A1X7SRF8</accession>